<dbReference type="Pfam" id="PF08309">
    <property type="entry name" value="LVIVD"/>
    <property type="match status" value="2"/>
</dbReference>
<dbReference type="Proteomes" id="UP001300692">
    <property type="component" value="Unassembled WGS sequence"/>
</dbReference>
<evidence type="ECO:0000313" key="2">
    <source>
        <dbReference type="Proteomes" id="UP001300692"/>
    </source>
</evidence>
<sequence length="420" mass="47551">MKTQSENLRKTKEWKRLILYGTLFMILLTLLGSCQENCDKPTYMHYEPIYAPLSEVRVTADFVGPQVLQSPGKLYYKDNHLFISEINKGIHVINNSIPSRPEKVGFIDLPGNKDLAAKGDFLYADNYMDLVILDISDKKNIKEVNRLEDVFNEYYYLNAETGEVLIDYNIEEREYDVECGEEIIMFETLDFSPINGGGSSGGTGVGGSMARFTIMDNYLYTINDWQMKLFDIHTLDSPIPGNEIQLGWGIETIFPYQDKLFLGARTGMHIYDNSNPELPTHVSTYSHVNACDPVVVSGDLAYVTLRSGTECETFSNQLDVIDISDIHQPELLVTHEMENPHGLGINGDCLFIAEGEYGLKLFNSSNPMTIGDQMIKHHKGVHAFDVIPLDNILFMVGEDGFYQYEYDCNDKLKLLSSIPF</sequence>
<dbReference type="EMBL" id="JAOYOD010000001">
    <property type="protein sequence ID" value="MCV9388701.1"/>
    <property type="molecule type" value="Genomic_DNA"/>
</dbReference>
<gene>
    <name evidence="1" type="ORF">N7U62_18610</name>
</gene>
<dbReference type="RefSeq" id="WP_264139597.1">
    <property type="nucleotide sequence ID" value="NZ_JAOYOD010000001.1"/>
</dbReference>
<proteinExistence type="predicted"/>
<dbReference type="SUPFAM" id="SSF50969">
    <property type="entry name" value="YVTN repeat-like/Quinoprotein amine dehydrogenase"/>
    <property type="match status" value="1"/>
</dbReference>
<dbReference type="InterPro" id="IPR011044">
    <property type="entry name" value="Quino_amine_DH_bsu"/>
</dbReference>
<comment type="caution">
    <text evidence="1">The sequence shown here is derived from an EMBL/GenBank/DDBJ whole genome shotgun (WGS) entry which is preliminary data.</text>
</comment>
<protein>
    <recommendedName>
        <fullName evidence="3">LVIVD repeat-containing protein</fullName>
    </recommendedName>
</protein>
<evidence type="ECO:0008006" key="3">
    <source>
        <dbReference type="Google" id="ProtNLM"/>
    </source>
</evidence>
<reference evidence="1 2" key="1">
    <citation type="submission" date="2022-10" db="EMBL/GenBank/DDBJ databases">
        <title>Comparative genomics and taxonomic characterization of three novel marine species of genus Reichenbachiella exhibiting antioxidant and polysaccharide degradation activities.</title>
        <authorList>
            <person name="Muhammad N."/>
            <person name="Lee Y.-J."/>
            <person name="Ko J."/>
            <person name="Kim S.-G."/>
        </authorList>
    </citation>
    <scope>NUCLEOTIDE SEQUENCE [LARGE SCALE GENOMIC DNA]</scope>
    <source>
        <strain evidence="1 2">ABR2-5</strain>
    </source>
</reference>
<accession>A0ABT3CYC4</accession>
<keyword evidence="2" id="KW-1185">Reference proteome</keyword>
<name>A0ABT3CYC4_9BACT</name>
<organism evidence="1 2">
    <name type="scientific">Reichenbachiella ulvae</name>
    <dbReference type="NCBI Taxonomy" id="2980104"/>
    <lineage>
        <taxon>Bacteria</taxon>
        <taxon>Pseudomonadati</taxon>
        <taxon>Bacteroidota</taxon>
        <taxon>Cytophagia</taxon>
        <taxon>Cytophagales</taxon>
        <taxon>Reichenbachiellaceae</taxon>
        <taxon>Reichenbachiella</taxon>
    </lineage>
</organism>
<evidence type="ECO:0000313" key="1">
    <source>
        <dbReference type="EMBL" id="MCV9388701.1"/>
    </source>
</evidence>
<dbReference type="PROSITE" id="PS51257">
    <property type="entry name" value="PROKAR_LIPOPROTEIN"/>
    <property type="match status" value="1"/>
</dbReference>
<dbReference type="InterPro" id="IPR013211">
    <property type="entry name" value="LVIVD"/>
</dbReference>